<reference evidence="1" key="2">
    <citation type="submission" date="2015-07" db="EMBL/GenBank/DDBJ databases">
        <title>Plasmids, circular viruses and viroids from rat gut.</title>
        <authorList>
            <person name="Jorgensen T.J."/>
            <person name="Hansen M.A."/>
            <person name="Xu Z."/>
            <person name="Tabak M.A."/>
            <person name="Sorensen S.J."/>
            <person name="Hansen L.H."/>
        </authorList>
    </citation>
    <scope>NUCLEOTIDE SEQUENCE</scope>
    <source>
        <strain evidence="1">RGRH0326</strain>
    </source>
</reference>
<dbReference type="AlphaFoldDB" id="A0A0H5PYA8"/>
<proteinExistence type="predicted"/>
<dbReference type="EMBL" id="LN852996">
    <property type="protein sequence ID" value="CRY94706.1"/>
    <property type="molecule type" value="Genomic_DNA"/>
</dbReference>
<protein>
    <recommendedName>
        <fullName evidence="2">Phage tail protein</fullName>
    </recommendedName>
</protein>
<dbReference type="Gene3D" id="2.40.30.200">
    <property type="match status" value="1"/>
</dbReference>
<sequence>MNYFVYNGISSADMGIRIESKNVFSAPKYDVQFAEIPGRHGDLIVGGGRYPNVQITYSVFVPAKTVYELAEKITAIKRWLYANQDSYHTLTDTYDTAFFRKNYSRRCLLRF</sequence>
<accession>A0A0H5PYA8</accession>
<evidence type="ECO:0000313" key="1">
    <source>
        <dbReference type="EMBL" id="CRY94706.1"/>
    </source>
</evidence>
<evidence type="ECO:0008006" key="2">
    <source>
        <dbReference type="Google" id="ProtNLM"/>
    </source>
</evidence>
<name>A0A0H5PYA8_9ZZZZ</name>
<reference evidence="1" key="1">
    <citation type="submission" date="2015-06" db="EMBL/GenBank/DDBJ databases">
        <authorList>
            <person name="Joergensen T."/>
        </authorList>
    </citation>
    <scope>NUCLEOTIDE SEQUENCE</scope>
    <source>
        <strain evidence="1">RGRH0326</strain>
    </source>
</reference>
<organism evidence="1">
    <name type="scientific">uncultured prokaryote</name>
    <dbReference type="NCBI Taxonomy" id="198431"/>
    <lineage>
        <taxon>unclassified sequences</taxon>
        <taxon>environmental samples</taxon>
    </lineage>
</organism>